<dbReference type="Proteomes" id="UP000184356">
    <property type="component" value="Unassembled WGS sequence"/>
</dbReference>
<dbReference type="GeneID" id="63761629"/>
<dbReference type="OrthoDB" id="4495583at2759"/>
<dbReference type="EMBL" id="KV878607">
    <property type="protein sequence ID" value="OJJ52002.1"/>
    <property type="molecule type" value="Genomic_DNA"/>
</dbReference>
<dbReference type="VEuPathDB" id="FungiDB:ASPSYDRAFT_37670"/>
<feature type="region of interest" description="Disordered" evidence="1">
    <location>
        <begin position="104"/>
        <end position="153"/>
    </location>
</feature>
<protein>
    <submittedName>
        <fullName evidence="2">Uncharacterized protein</fullName>
    </submittedName>
</protein>
<proteinExistence type="predicted"/>
<feature type="compositionally biased region" description="Polar residues" evidence="1">
    <location>
        <begin position="104"/>
        <end position="119"/>
    </location>
</feature>
<reference evidence="3" key="1">
    <citation type="journal article" date="2017" name="Genome Biol.">
        <title>Comparative genomics reveals high biological diversity and specific adaptations in the industrially and medically important fungal genus Aspergillus.</title>
        <authorList>
            <person name="de Vries R.P."/>
            <person name="Riley R."/>
            <person name="Wiebenga A."/>
            <person name="Aguilar-Osorio G."/>
            <person name="Amillis S."/>
            <person name="Uchima C.A."/>
            <person name="Anderluh G."/>
            <person name="Asadollahi M."/>
            <person name="Askin M."/>
            <person name="Barry K."/>
            <person name="Battaglia E."/>
            <person name="Bayram O."/>
            <person name="Benocci T."/>
            <person name="Braus-Stromeyer S.A."/>
            <person name="Caldana C."/>
            <person name="Canovas D."/>
            <person name="Cerqueira G.C."/>
            <person name="Chen F."/>
            <person name="Chen W."/>
            <person name="Choi C."/>
            <person name="Clum A."/>
            <person name="Dos Santos R.A."/>
            <person name="Damasio A.R."/>
            <person name="Diallinas G."/>
            <person name="Emri T."/>
            <person name="Fekete E."/>
            <person name="Flipphi M."/>
            <person name="Freyberg S."/>
            <person name="Gallo A."/>
            <person name="Gournas C."/>
            <person name="Habgood R."/>
            <person name="Hainaut M."/>
            <person name="Harispe M.L."/>
            <person name="Henrissat B."/>
            <person name="Hilden K.S."/>
            <person name="Hope R."/>
            <person name="Hossain A."/>
            <person name="Karabika E."/>
            <person name="Karaffa L."/>
            <person name="Karanyi Z."/>
            <person name="Krasevec N."/>
            <person name="Kuo A."/>
            <person name="Kusch H."/>
            <person name="LaButti K."/>
            <person name="Lagendijk E.L."/>
            <person name="Lapidus A."/>
            <person name="Levasseur A."/>
            <person name="Lindquist E."/>
            <person name="Lipzen A."/>
            <person name="Logrieco A.F."/>
            <person name="MacCabe A."/>
            <person name="Maekelae M.R."/>
            <person name="Malavazi I."/>
            <person name="Melin P."/>
            <person name="Meyer V."/>
            <person name="Mielnichuk N."/>
            <person name="Miskei M."/>
            <person name="Molnar A.P."/>
            <person name="Mule G."/>
            <person name="Ngan C.Y."/>
            <person name="Orejas M."/>
            <person name="Orosz E."/>
            <person name="Ouedraogo J.P."/>
            <person name="Overkamp K.M."/>
            <person name="Park H.-S."/>
            <person name="Perrone G."/>
            <person name="Piumi F."/>
            <person name="Punt P.J."/>
            <person name="Ram A.F."/>
            <person name="Ramon A."/>
            <person name="Rauscher S."/>
            <person name="Record E."/>
            <person name="Riano-Pachon D.M."/>
            <person name="Robert V."/>
            <person name="Roehrig J."/>
            <person name="Ruller R."/>
            <person name="Salamov A."/>
            <person name="Salih N.S."/>
            <person name="Samson R.A."/>
            <person name="Sandor E."/>
            <person name="Sanguinetti M."/>
            <person name="Schuetze T."/>
            <person name="Sepcic K."/>
            <person name="Shelest E."/>
            <person name="Sherlock G."/>
            <person name="Sophianopoulou V."/>
            <person name="Squina F.M."/>
            <person name="Sun H."/>
            <person name="Susca A."/>
            <person name="Todd R.B."/>
            <person name="Tsang A."/>
            <person name="Unkles S.E."/>
            <person name="van de Wiele N."/>
            <person name="van Rossen-Uffink D."/>
            <person name="Oliveira J.V."/>
            <person name="Vesth T.C."/>
            <person name="Visser J."/>
            <person name="Yu J.-H."/>
            <person name="Zhou M."/>
            <person name="Andersen M.R."/>
            <person name="Archer D.B."/>
            <person name="Baker S.E."/>
            <person name="Benoit I."/>
            <person name="Brakhage A.A."/>
            <person name="Braus G.H."/>
            <person name="Fischer R."/>
            <person name="Frisvad J.C."/>
            <person name="Goldman G.H."/>
            <person name="Houbraken J."/>
            <person name="Oakley B."/>
            <person name="Pocsi I."/>
            <person name="Scazzocchio C."/>
            <person name="Seiboth B."/>
            <person name="vanKuyk P.A."/>
            <person name="Wortman J."/>
            <person name="Dyer P.S."/>
            <person name="Grigoriev I.V."/>
        </authorList>
    </citation>
    <scope>NUCLEOTIDE SEQUENCE [LARGE SCALE GENOMIC DNA]</scope>
    <source>
        <strain evidence="3">CBS 593.65</strain>
    </source>
</reference>
<gene>
    <name evidence="2" type="ORF">ASPSYDRAFT_37670</name>
</gene>
<name>A0A1L9SXR7_9EURO</name>
<sequence length="153" mass="16979">MWTTNGHVISSAGLTSHIRLKALKTIAHGNTTFHSTNIPTNIQDTLHFHAMMQKQEDSPQGGFLTSQRHDNVFEKIHTEEDVFRFISSTSGLTTNAKDISAKSHTTQTLGDVSDNTLQKINDRRVTPKESTGQQSKTSQFAHYGEGQKLGKQT</sequence>
<evidence type="ECO:0000313" key="3">
    <source>
        <dbReference type="Proteomes" id="UP000184356"/>
    </source>
</evidence>
<evidence type="ECO:0000313" key="2">
    <source>
        <dbReference type="EMBL" id="OJJ52002.1"/>
    </source>
</evidence>
<organism evidence="2 3">
    <name type="scientific">Aspergillus sydowii CBS 593.65</name>
    <dbReference type="NCBI Taxonomy" id="1036612"/>
    <lineage>
        <taxon>Eukaryota</taxon>
        <taxon>Fungi</taxon>
        <taxon>Dikarya</taxon>
        <taxon>Ascomycota</taxon>
        <taxon>Pezizomycotina</taxon>
        <taxon>Eurotiomycetes</taxon>
        <taxon>Eurotiomycetidae</taxon>
        <taxon>Eurotiales</taxon>
        <taxon>Aspergillaceae</taxon>
        <taxon>Aspergillus</taxon>
        <taxon>Aspergillus subgen. Nidulantes</taxon>
    </lineage>
</organism>
<feature type="compositionally biased region" description="Polar residues" evidence="1">
    <location>
        <begin position="128"/>
        <end position="140"/>
    </location>
</feature>
<evidence type="ECO:0000256" key="1">
    <source>
        <dbReference type="SAM" id="MobiDB-lite"/>
    </source>
</evidence>
<keyword evidence="3" id="KW-1185">Reference proteome</keyword>
<accession>A0A1L9SXR7</accession>
<dbReference type="RefSeq" id="XP_040695808.1">
    <property type="nucleotide sequence ID" value="XM_040845556.1"/>
</dbReference>
<dbReference type="AlphaFoldDB" id="A0A1L9SXR7"/>